<keyword evidence="1" id="KW-1133">Transmembrane helix</keyword>
<keyword evidence="1" id="KW-0812">Transmembrane</keyword>
<reference evidence="2 3" key="1">
    <citation type="submission" date="2019-12" db="EMBL/GenBank/DDBJ databases">
        <title>Full genome sequence of a Bacillus safensis strain isolated from commercially available natto in Indonesia.</title>
        <authorList>
            <person name="Yoshida M."/>
            <person name="Uomi M."/>
            <person name="Waturangi D."/>
            <person name="Ekaputri J.J."/>
            <person name="Setiamarga D.H.E."/>
        </authorList>
    </citation>
    <scope>NUCLEOTIDE SEQUENCE [LARGE SCALE GENOMIC DNA]</scope>
    <source>
        <strain evidence="2 3">IDN1</strain>
    </source>
</reference>
<dbReference type="EMBL" id="AP021906">
    <property type="protein sequence ID" value="BBP89372.1"/>
    <property type="molecule type" value="Genomic_DNA"/>
</dbReference>
<evidence type="ECO:0000256" key="1">
    <source>
        <dbReference type="SAM" id="Phobius"/>
    </source>
</evidence>
<dbReference type="Proteomes" id="UP000464658">
    <property type="component" value="Chromosome"/>
</dbReference>
<organism evidence="2 3">
    <name type="scientific">Bacillus safensis</name>
    <dbReference type="NCBI Taxonomy" id="561879"/>
    <lineage>
        <taxon>Bacteria</taxon>
        <taxon>Bacillati</taxon>
        <taxon>Bacillota</taxon>
        <taxon>Bacilli</taxon>
        <taxon>Bacillales</taxon>
        <taxon>Bacillaceae</taxon>
        <taxon>Bacillus</taxon>
    </lineage>
</organism>
<evidence type="ECO:0000313" key="3">
    <source>
        <dbReference type="Proteomes" id="UP000464658"/>
    </source>
</evidence>
<gene>
    <name evidence="2" type="ORF">BsIDN1_29900</name>
</gene>
<dbReference type="AlphaFoldDB" id="A0A5S9M9X0"/>
<feature type="transmembrane region" description="Helical" evidence="1">
    <location>
        <begin position="42"/>
        <end position="61"/>
    </location>
</feature>
<protein>
    <submittedName>
        <fullName evidence="2">Uncharacterized protein</fullName>
    </submittedName>
</protein>
<name>A0A5S9M9X0_BACIA</name>
<keyword evidence="1" id="KW-0472">Membrane</keyword>
<sequence>MMTRLRLDLQFFAGEKTEKATPKKKGGIHVKRTGCQKHRRQYSHLISINLFLSFFFIGPFYERADYRAHRTFLFNNHANEG</sequence>
<proteinExistence type="predicted"/>
<accession>A0A5S9M9X0</accession>
<evidence type="ECO:0000313" key="2">
    <source>
        <dbReference type="EMBL" id="BBP89372.1"/>
    </source>
</evidence>